<gene>
    <name evidence="1" type="ORF">Thiowin_01127</name>
</gene>
<organism evidence="1 2">
    <name type="scientific">Thiorhodovibrio winogradskyi</name>
    <dbReference type="NCBI Taxonomy" id="77007"/>
    <lineage>
        <taxon>Bacteria</taxon>
        <taxon>Pseudomonadati</taxon>
        <taxon>Pseudomonadota</taxon>
        <taxon>Gammaproteobacteria</taxon>
        <taxon>Chromatiales</taxon>
        <taxon>Chromatiaceae</taxon>
        <taxon>Thiorhodovibrio</taxon>
    </lineage>
</organism>
<name>A0ABZ0S6L8_9GAMM</name>
<protein>
    <submittedName>
        <fullName evidence="1">Uncharacterized protein</fullName>
    </submittedName>
</protein>
<reference evidence="1 2" key="1">
    <citation type="journal article" date="2023" name="Microorganisms">
        <title>Thiorhodovibrio frisius and Trv. litoralis spp. nov., Two Novel Members from a Clade of Fastidious Purple Sulfur Bacteria That Exhibit Unique Red-Shifted Light-Harvesting Capabilities.</title>
        <authorList>
            <person name="Methner A."/>
            <person name="Kuzyk S.B."/>
            <person name="Petersen J."/>
            <person name="Bauer S."/>
            <person name="Brinkmann H."/>
            <person name="Sichau K."/>
            <person name="Wanner G."/>
            <person name="Wolf J."/>
            <person name="Neumann-Schaal M."/>
            <person name="Henke P."/>
            <person name="Tank M."/>
            <person name="Sproer C."/>
            <person name="Bunk B."/>
            <person name="Overmann J."/>
        </authorList>
    </citation>
    <scope>NUCLEOTIDE SEQUENCE [LARGE SCALE GENOMIC DNA]</scope>
    <source>
        <strain evidence="1 2">DSM 6702</strain>
    </source>
</reference>
<dbReference type="RefSeq" id="WP_328986724.1">
    <property type="nucleotide sequence ID" value="NZ_CP121472.1"/>
</dbReference>
<dbReference type="Proteomes" id="UP001432180">
    <property type="component" value="Chromosome"/>
</dbReference>
<evidence type="ECO:0000313" key="2">
    <source>
        <dbReference type="Proteomes" id="UP001432180"/>
    </source>
</evidence>
<sequence length="116" mass="13741">MQVKEERKHRLLESATSGYRQAIRWGYHDAALQFIAPEKRPEEPSKLLENIRVTGYEVVRAPVILEDNKAEQLVRIEYVLTDRQQLKTLADRQHWRYDEDTSNWWLASGMPAFQTQ</sequence>
<accession>A0ABZ0S6L8</accession>
<keyword evidence="2" id="KW-1185">Reference proteome</keyword>
<dbReference type="EMBL" id="CP121472">
    <property type="protein sequence ID" value="WPL16174.1"/>
    <property type="molecule type" value="Genomic_DNA"/>
</dbReference>
<proteinExistence type="predicted"/>
<evidence type="ECO:0000313" key="1">
    <source>
        <dbReference type="EMBL" id="WPL16174.1"/>
    </source>
</evidence>